<dbReference type="EMBL" id="FUKO01000020">
    <property type="protein sequence ID" value="SJN34700.1"/>
    <property type="molecule type" value="Genomic_DNA"/>
</dbReference>
<evidence type="ECO:0000313" key="1">
    <source>
        <dbReference type="EMBL" id="SJN34700.1"/>
    </source>
</evidence>
<evidence type="ECO:0008006" key="3">
    <source>
        <dbReference type="Google" id="ProtNLM"/>
    </source>
</evidence>
<dbReference type="Pfam" id="PF13822">
    <property type="entry name" value="ACC_epsilon"/>
    <property type="match status" value="1"/>
</dbReference>
<organism evidence="1 2">
    <name type="scientific">Microbacterium esteraromaticum</name>
    <dbReference type="NCBI Taxonomy" id="57043"/>
    <lineage>
        <taxon>Bacteria</taxon>
        <taxon>Bacillati</taxon>
        <taxon>Actinomycetota</taxon>
        <taxon>Actinomycetes</taxon>
        <taxon>Micrococcales</taxon>
        <taxon>Microbacteriaceae</taxon>
        <taxon>Microbacterium</taxon>
    </lineage>
</organism>
<proteinExistence type="predicted"/>
<dbReference type="AlphaFoldDB" id="A0A1R4JRK2"/>
<protein>
    <recommendedName>
        <fullName evidence="3">Acyl-CoA carboxylase subunit epsilon</fullName>
    </recommendedName>
</protein>
<reference evidence="1 2" key="1">
    <citation type="submission" date="2017-02" db="EMBL/GenBank/DDBJ databases">
        <authorList>
            <person name="Peterson S.W."/>
        </authorList>
    </citation>
    <scope>NUCLEOTIDE SEQUENCE [LARGE SCALE GENOMIC DNA]</scope>
    <source>
        <strain evidence="1 2">B Mb 05.01</strain>
    </source>
</reference>
<keyword evidence="2" id="KW-1185">Reference proteome</keyword>
<name>A0A1R4JRK2_9MICO</name>
<sequence>MSTPSSHVSAGDADSAAEVAKIDVVRGTPTEEEVAALIAAVSDAYMHETSEAVAEEPHVSAWRQTQRGLRRPLRRDIPWGRYFG</sequence>
<dbReference type="RefSeq" id="WP_256971582.1">
    <property type="nucleotide sequence ID" value="NZ_FUKO01000020.1"/>
</dbReference>
<dbReference type="GO" id="GO:0003989">
    <property type="term" value="F:acetyl-CoA carboxylase activity"/>
    <property type="evidence" value="ECO:0007669"/>
    <property type="project" value="InterPro"/>
</dbReference>
<dbReference type="InterPro" id="IPR032716">
    <property type="entry name" value="ACC_epsilon"/>
</dbReference>
<accession>A0A1R4JRK2</accession>
<dbReference type="GO" id="GO:0004658">
    <property type="term" value="F:propionyl-CoA carboxylase activity"/>
    <property type="evidence" value="ECO:0007669"/>
    <property type="project" value="InterPro"/>
</dbReference>
<evidence type="ECO:0000313" key="2">
    <source>
        <dbReference type="Proteomes" id="UP000196320"/>
    </source>
</evidence>
<dbReference type="Proteomes" id="UP000196320">
    <property type="component" value="Unassembled WGS sequence"/>
</dbReference>
<gene>
    <name evidence="1" type="ORF">FM104_08555</name>
</gene>